<keyword evidence="2" id="KW-0808">Transferase</keyword>
<evidence type="ECO:0000256" key="1">
    <source>
        <dbReference type="ARBA" id="ARBA00022527"/>
    </source>
</evidence>
<dbReference type="InterPro" id="IPR000961">
    <property type="entry name" value="AGC-kinase_C"/>
</dbReference>
<evidence type="ECO:0000259" key="8">
    <source>
        <dbReference type="PROSITE" id="PS51285"/>
    </source>
</evidence>
<feature type="compositionally biased region" description="Acidic residues" evidence="6">
    <location>
        <begin position="76"/>
        <end position="101"/>
    </location>
</feature>
<evidence type="ECO:0008006" key="11">
    <source>
        <dbReference type="Google" id="ProtNLM"/>
    </source>
</evidence>
<evidence type="ECO:0000256" key="3">
    <source>
        <dbReference type="ARBA" id="ARBA00022741"/>
    </source>
</evidence>
<dbReference type="InterPro" id="IPR000719">
    <property type="entry name" value="Prot_kinase_dom"/>
</dbReference>
<reference evidence="9 10" key="1">
    <citation type="journal article" date="2024" name="Science">
        <title>Giant polyketide synthase enzymes in the biosynthesis of giant marine polyether toxins.</title>
        <authorList>
            <person name="Fallon T.R."/>
            <person name="Shende V.V."/>
            <person name="Wierzbicki I.H."/>
            <person name="Pendleton A.L."/>
            <person name="Watervoot N.F."/>
            <person name="Auber R.P."/>
            <person name="Gonzalez D.J."/>
            <person name="Wisecaver J.H."/>
            <person name="Moore B.S."/>
        </authorList>
    </citation>
    <scope>NUCLEOTIDE SEQUENCE [LARGE SCALE GENOMIC DNA]</scope>
    <source>
        <strain evidence="9 10">12B1</strain>
    </source>
</reference>
<feature type="region of interest" description="Disordered" evidence="6">
    <location>
        <begin position="484"/>
        <end position="507"/>
    </location>
</feature>
<dbReference type="PROSITE" id="PS00108">
    <property type="entry name" value="PROTEIN_KINASE_ST"/>
    <property type="match status" value="1"/>
</dbReference>
<dbReference type="Proteomes" id="UP001515480">
    <property type="component" value="Unassembled WGS sequence"/>
</dbReference>
<evidence type="ECO:0000313" key="9">
    <source>
        <dbReference type="EMBL" id="KAL1495296.1"/>
    </source>
</evidence>
<evidence type="ECO:0000259" key="7">
    <source>
        <dbReference type="PROSITE" id="PS50011"/>
    </source>
</evidence>
<feature type="domain" description="Protein kinase" evidence="7">
    <location>
        <begin position="145"/>
        <end position="430"/>
    </location>
</feature>
<dbReference type="PROSITE" id="PS50011">
    <property type="entry name" value="PROTEIN_KINASE_DOM"/>
    <property type="match status" value="1"/>
</dbReference>
<evidence type="ECO:0000256" key="5">
    <source>
        <dbReference type="ARBA" id="ARBA00022840"/>
    </source>
</evidence>
<name>A0AB34I8W7_PRYPA</name>
<evidence type="ECO:0000256" key="2">
    <source>
        <dbReference type="ARBA" id="ARBA00022679"/>
    </source>
</evidence>
<dbReference type="GO" id="GO:0005952">
    <property type="term" value="C:cAMP-dependent protein kinase complex"/>
    <property type="evidence" value="ECO:0007669"/>
    <property type="project" value="TreeGrafter"/>
</dbReference>
<dbReference type="InterPro" id="IPR011009">
    <property type="entry name" value="Kinase-like_dom_sf"/>
</dbReference>
<sequence length="507" mass="53804">MAAAFAKRQRTAPDEPPSLPSAAAEERGEEWSGERRDGGRDRRGRGVGGRRGEQVGEGGGERRGEGRVEGEASGTVEEEGEEEGKEEGQEEGEELGEEGEEEAGRWEGLWEEVEQEDGEAVRTPAPPLPSDLSPPASEVCDLSDVTFVRPISRGAHSQVWLVKQRTHAAGYFALKLLSKARLAAAGPSAARDVSRELRALLLLSPHPFLPTLHAAWDDRRGVYLLLSLALGGDLRGLLLKERRRRAVGGAGGMDEASVRFYAAVIVLVLEHIHSRGFVYRDLKPSNLLLDAHGHPLLADFGAAAPLGASGRAMSALGTWEYAAPELLRRRGATPAADWWAAGVVTLECLAGGCPFPSGDADEPRAVLSAAAPIAAHARAAANSPSSPPSPIPRLLRPLSPAARSLLLLLLHPSERHRLAAAPSLRAHPFFAPIDWRRLARREEPPPRRPTILGAADTRNFSHCSLDEEDAAAVGAPLGIDWRGGEGGGRGGGGEGIAELLRAGGGEA</sequence>
<feature type="compositionally biased region" description="Basic and acidic residues" evidence="6">
    <location>
        <begin position="50"/>
        <end position="70"/>
    </location>
</feature>
<dbReference type="PROSITE" id="PS51285">
    <property type="entry name" value="AGC_KINASE_CTER"/>
    <property type="match status" value="1"/>
</dbReference>
<dbReference type="SMART" id="SM00220">
    <property type="entry name" value="S_TKc"/>
    <property type="match status" value="1"/>
</dbReference>
<evidence type="ECO:0000313" key="10">
    <source>
        <dbReference type="Proteomes" id="UP001515480"/>
    </source>
</evidence>
<dbReference type="PANTHER" id="PTHR24353">
    <property type="entry name" value="CYCLIC NUCLEOTIDE-DEPENDENT PROTEIN KINASE"/>
    <property type="match status" value="1"/>
</dbReference>
<dbReference type="PANTHER" id="PTHR24353:SF143">
    <property type="entry name" value="PROTEIN KINASE DOMAIN-CONTAINING PROTEIN"/>
    <property type="match status" value="1"/>
</dbReference>
<gene>
    <name evidence="9" type="ORF">AB1Y20_017156</name>
</gene>
<feature type="compositionally biased region" description="Basic and acidic residues" evidence="6">
    <location>
        <begin position="24"/>
        <end position="41"/>
    </location>
</feature>
<evidence type="ECO:0000256" key="4">
    <source>
        <dbReference type="ARBA" id="ARBA00022777"/>
    </source>
</evidence>
<dbReference type="Gene3D" id="3.30.200.20">
    <property type="entry name" value="Phosphorylase Kinase, domain 1"/>
    <property type="match status" value="1"/>
</dbReference>
<keyword evidence="10" id="KW-1185">Reference proteome</keyword>
<keyword evidence="3" id="KW-0547">Nucleotide-binding</keyword>
<feature type="compositionally biased region" description="Acidic residues" evidence="6">
    <location>
        <begin position="109"/>
        <end position="118"/>
    </location>
</feature>
<keyword evidence="5" id="KW-0067">ATP-binding</keyword>
<evidence type="ECO:0000256" key="6">
    <source>
        <dbReference type="SAM" id="MobiDB-lite"/>
    </source>
</evidence>
<keyword evidence="4" id="KW-0418">Kinase</keyword>
<dbReference type="InterPro" id="IPR008271">
    <property type="entry name" value="Ser/Thr_kinase_AS"/>
</dbReference>
<dbReference type="SUPFAM" id="SSF56112">
    <property type="entry name" value="Protein kinase-like (PK-like)"/>
    <property type="match status" value="1"/>
</dbReference>
<keyword evidence="1" id="KW-0723">Serine/threonine-protein kinase</keyword>
<organism evidence="9 10">
    <name type="scientific">Prymnesium parvum</name>
    <name type="common">Toxic golden alga</name>
    <dbReference type="NCBI Taxonomy" id="97485"/>
    <lineage>
        <taxon>Eukaryota</taxon>
        <taxon>Haptista</taxon>
        <taxon>Haptophyta</taxon>
        <taxon>Prymnesiophyceae</taxon>
        <taxon>Prymnesiales</taxon>
        <taxon>Prymnesiaceae</taxon>
        <taxon>Prymnesium</taxon>
    </lineage>
</organism>
<dbReference type="AlphaFoldDB" id="A0AB34I8W7"/>
<comment type="caution">
    <text evidence="9">The sequence shown here is derived from an EMBL/GenBank/DDBJ whole genome shotgun (WGS) entry which is preliminary data.</text>
</comment>
<dbReference type="GO" id="GO:0004691">
    <property type="term" value="F:cAMP-dependent protein kinase activity"/>
    <property type="evidence" value="ECO:0007669"/>
    <property type="project" value="TreeGrafter"/>
</dbReference>
<dbReference type="Gene3D" id="1.10.510.10">
    <property type="entry name" value="Transferase(Phosphotransferase) domain 1"/>
    <property type="match status" value="1"/>
</dbReference>
<feature type="region of interest" description="Disordered" evidence="6">
    <location>
        <begin position="1"/>
        <end position="135"/>
    </location>
</feature>
<feature type="compositionally biased region" description="Gly residues" evidence="6">
    <location>
        <begin position="484"/>
        <end position="495"/>
    </location>
</feature>
<accession>A0AB34I8W7</accession>
<dbReference type="Pfam" id="PF00069">
    <property type="entry name" value="Pkinase"/>
    <property type="match status" value="1"/>
</dbReference>
<proteinExistence type="predicted"/>
<protein>
    <recommendedName>
        <fullName evidence="11">Protein kinase domain-containing protein</fullName>
    </recommendedName>
</protein>
<dbReference type="GO" id="GO:0005524">
    <property type="term" value="F:ATP binding"/>
    <property type="evidence" value="ECO:0007669"/>
    <property type="project" value="UniProtKB-KW"/>
</dbReference>
<dbReference type="EMBL" id="JBGBPQ010000033">
    <property type="protein sequence ID" value="KAL1495296.1"/>
    <property type="molecule type" value="Genomic_DNA"/>
</dbReference>
<feature type="domain" description="AGC-kinase C-terminal" evidence="8">
    <location>
        <begin position="431"/>
        <end position="507"/>
    </location>
</feature>